<evidence type="ECO:0000313" key="6">
    <source>
        <dbReference type="EMBL" id="CAL8088430.1"/>
    </source>
</evidence>
<dbReference type="Gene3D" id="1.10.238.220">
    <property type="match status" value="1"/>
</dbReference>
<keyword evidence="2" id="KW-0963">Cytoplasm</keyword>
<evidence type="ECO:0000256" key="1">
    <source>
        <dbReference type="ARBA" id="ARBA00004496"/>
    </source>
</evidence>
<evidence type="ECO:0000256" key="4">
    <source>
        <dbReference type="SAM" id="MobiDB-lite"/>
    </source>
</evidence>
<dbReference type="PROSITE" id="PS00018">
    <property type="entry name" value="EF_HAND_1"/>
    <property type="match status" value="1"/>
</dbReference>
<dbReference type="Proteomes" id="UP001642540">
    <property type="component" value="Unassembled WGS sequence"/>
</dbReference>
<feature type="domain" description="EF-hand" evidence="5">
    <location>
        <begin position="330"/>
        <end position="365"/>
    </location>
</feature>
<dbReference type="PANTHER" id="PTHR12085:SF3">
    <property type="entry name" value="SERINE_THREONINE-PROTEIN PHOSPHATASE 2A REGULATORY SUBUNIT B'' SUBUNIT GAMMA"/>
    <property type="match status" value="1"/>
</dbReference>
<evidence type="ECO:0000313" key="7">
    <source>
        <dbReference type="Proteomes" id="UP001642540"/>
    </source>
</evidence>
<comment type="subcellular location">
    <subcellularLocation>
        <location evidence="1">Cytoplasm</location>
    </subcellularLocation>
</comment>
<proteinExistence type="predicted"/>
<evidence type="ECO:0000256" key="2">
    <source>
        <dbReference type="ARBA" id="ARBA00022490"/>
    </source>
</evidence>
<dbReference type="InterPro" id="IPR039865">
    <property type="entry name" value="PPP2R3C"/>
</dbReference>
<dbReference type="SUPFAM" id="SSF47473">
    <property type="entry name" value="EF-hand"/>
    <property type="match status" value="2"/>
</dbReference>
<reference evidence="6 7" key="1">
    <citation type="submission" date="2024-08" db="EMBL/GenBank/DDBJ databases">
        <authorList>
            <person name="Cucini C."/>
            <person name="Frati F."/>
        </authorList>
    </citation>
    <scope>NUCLEOTIDE SEQUENCE [LARGE SCALE GENOMIC DNA]</scope>
</reference>
<gene>
    <name evidence="6" type="ORF">ODALV1_LOCUS7054</name>
</gene>
<protein>
    <recommendedName>
        <fullName evidence="5">EF-hand domain-containing protein</fullName>
    </recommendedName>
</protein>
<name>A0ABP1Q459_9HEXA</name>
<dbReference type="PROSITE" id="PS50222">
    <property type="entry name" value="EF_HAND_2"/>
    <property type="match status" value="1"/>
</dbReference>
<dbReference type="InterPro" id="IPR011992">
    <property type="entry name" value="EF-hand-dom_pair"/>
</dbReference>
<accession>A0ABP1Q459</accession>
<organism evidence="6 7">
    <name type="scientific">Orchesella dallaii</name>
    <dbReference type="NCBI Taxonomy" id="48710"/>
    <lineage>
        <taxon>Eukaryota</taxon>
        <taxon>Metazoa</taxon>
        <taxon>Ecdysozoa</taxon>
        <taxon>Arthropoda</taxon>
        <taxon>Hexapoda</taxon>
        <taxon>Collembola</taxon>
        <taxon>Entomobryomorpha</taxon>
        <taxon>Entomobryoidea</taxon>
        <taxon>Orchesellidae</taxon>
        <taxon>Orchesellinae</taxon>
        <taxon>Orchesella</taxon>
    </lineage>
</organism>
<dbReference type="InterPro" id="IPR018247">
    <property type="entry name" value="EF_Hand_1_Ca_BS"/>
</dbReference>
<evidence type="ECO:0000256" key="3">
    <source>
        <dbReference type="ARBA" id="ARBA00022837"/>
    </source>
</evidence>
<dbReference type="PANTHER" id="PTHR12085">
    <property type="entry name" value="SERINE/THREONINE-PROTEIN PHOSPHATASE 2A REGULATORY SUBUNIT B'' SUBUNIT GAMMA"/>
    <property type="match status" value="1"/>
</dbReference>
<dbReference type="Gene3D" id="1.10.238.10">
    <property type="entry name" value="EF-hand"/>
    <property type="match status" value="1"/>
</dbReference>
<comment type="caution">
    <text evidence="6">The sequence shown here is derived from an EMBL/GenBank/DDBJ whole genome shotgun (WGS) entry which is preliminary data.</text>
</comment>
<dbReference type="InterPro" id="IPR002048">
    <property type="entry name" value="EF_hand_dom"/>
</dbReference>
<dbReference type="EMBL" id="CAXLJM020000022">
    <property type="protein sequence ID" value="CAL8088430.1"/>
    <property type="molecule type" value="Genomic_DNA"/>
</dbReference>
<dbReference type="CDD" id="cd21505">
    <property type="entry name" value="PPP2R3C"/>
    <property type="match status" value="1"/>
</dbReference>
<keyword evidence="3" id="KW-0106">Calcium</keyword>
<evidence type="ECO:0000259" key="5">
    <source>
        <dbReference type="PROSITE" id="PS50222"/>
    </source>
</evidence>
<feature type="region of interest" description="Disordered" evidence="4">
    <location>
        <begin position="60"/>
        <end position="85"/>
    </location>
</feature>
<sequence length="512" mass="59438">MEDFSRLKAALQAKLDGFPESETPNKSALSLSKTYLVSASEPTTVTAHILNTKDKVGAGESSVLEESSLNPNATYDVDAEEPTDEAQHDKMVSNFIKEKFGSLESPKTGIPRLFVKNYKVTSALQSKLRDESRQLLLQRRNDELFDQEELINLWKKLEEKAQSIDQLTGEKLLYFTEFQKFVDELEGDKNLRSLRKFLTPKLFLKLYTDDPSGRVSANSIFNYIMKRTWYQQTRVGLSIYDDNGRGYITDKNLECYIQELIPTLPRLNGMDPTFLPFYTGTAVRKFFFFLDPYHTGRIKILDILSCGFIDDFLDLREESAPQETNWFSYESSMRVYGRYLNLDKDHDGMLTKEEFVNYCDRGVSLTETFVNRLFQECLTFDGKMDYRTYLDFVLAVENRKEPASINYFFRILDGDHKGYLNAFDLHFFYKDVEQYMQKHTPESVKFCDIKDEIFDMVKPKDPMKITLQDLMECGSGHTVIHILTDFNGFWIYETRESTNTDSPKTSVLISEV</sequence>
<feature type="compositionally biased region" description="Polar residues" evidence="4">
    <location>
        <begin position="64"/>
        <end position="73"/>
    </location>
</feature>
<keyword evidence="7" id="KW-1185">Reference proteome</keyword>